<sequence>MYSLFLQNTGKRERSPTTKNCAPQTTAICGSVERQPPRGQWMASARRSLLCDQGIRSARRKSANAVPLPKILQPKQPLFAEVANVSHPESNGWPPLEEASFVIKAFAVPGNSSFSLCWMFMCHSAIVREVGKPFYNEIHCPAYHETAQTGLRNYKKKQYPFARR</sequence>
<name>A0A8X6X1K9_9ARAC</name>
<comment type="caution">
    <text evidence="2">The sequence shown here is derived from an EMBL/GenBank/DDBJ whole genome shotgun (WGS) entry which is preliminary data.</text>
</comment>
<dbReference type="EMBL" id="BMAV01004270">
    <property type="protein sequence ID" value="GFY44502.1"/>
    <property type="molecule type" value="Genomic_DNA"/>
</dbReference>
<evidence type="ECO:0000256" key="1">
    <source>
        <dbReference type="SAM" id="MobiDB-lite"/>
    </source>
</evidence>
<reference evidence="2" key="1">
    <citation type="submission" date="2020-08" db="EMBL/GenBank/DDBJ databases">
        <title>Multicomponent nature underlies the extraordinary mechanical properties of spider dragline silk.</title>
        <authorList>
            <person name="Kono N."/>
            <person name="Nakamura H."/>
            <person name="Mori M."/>
            <person name="Yoshida Y."/>
            <person name="Ohtoshi R."/>
            <person name="Malay A.D."/>
            <person name="Moran D.A.P."/>
            <person name="Tomita M."/>
            <person name="Numata K."/>
            <person name="Arakawa K."/>
        </authorList>
    </citation>
    <scope>NUCLEOTIDE SEQUENCE</scope>
</reference>
<evidence type="ECO:0000313" key="2">
    <source>
        <dbReference type="EMBL" id="GFY44502.1"/>
    </source>
</evidence>
<dbReference type="Proteomes" id="UP000886998">
    <property type="component" value="Unassembled WGS sequence"/>
</dbReference>
<dbReference type="AlphaFoldDB" id="A0A8X6X1K9"/>
<feature type="region of interest" description="Disordered" evidence="1">
    <location>
        <begin position="1"/>
        <end position="22"/>
    </location>
</feature>
<proteinExistence type="predicted"/>
<evidence type="ECO:0000313" key="3">
    <source>
        <dbReference type="Proteomes" id="UP000886998"/>
    </source>
</evidence>
<accession>A0A8X6X1K9</accession>
<keyword evidence="3" id="KW-1185">Reference proteome</keyword>
<gene>
    <name evidence="2" type="ORF">TNIN_395691</name>
</gene>
<organism evidence="2 3">
    <name type="scientific">Trichonephila inaurata madagascariensis</name>
    <dbReference type="NCBI Taxonomy" id="2747483"/>
    <lineage>
        <taxon>Eukaryota</taxon>
        <taxon>Metazoa</taxon>
        <taxon>Ecdysozoa</taxon>
        <taxon>Arthropoda</taxon>
        <taxon>Chelicerata</taxon>
        <taxon>Arachnida</taxon>
        <taxon>Araneae</taxon>
        <taxon>Araneomorphae</taxon>
        <taxon>Entelegynae</taxon>
        <taxon>Araneoidea</taxon>
        <taxon>Nephilidae</taxon>
        <taxon>Trichonephila</taxon>
        <taxon>Trichonephila inaurata</taxon>
    </lineage>
</organism>
<protein>
    <submittedName>
        <fullName evidence="2">Uncharacterized protein</fullName>
    </submittedName>
</protein>